<dbReference type="SUPFAM" id="SSF47226">
    <property type="entry name" value="Histidine-containing phosphotransfer domain, HPT domain"/>
    <property type="match status" value="1"/>
</dbReference>
<dbReference type="AlphaFoldDB" id="X1RJJ9"/>
<dbReference type="EMBL" id="BARW01010825">
    <property type="protein sequence ID" value="GAI80927.1"/>
    <property type="molecule type" value="Genomic_DNA"/>
</dbReference>
<protein>
    <recommendedName>
        <fullName evidence="1">HPt domain-containing protein</fullName>
    </recommendedName>
</protein>
<name>X1RJJ9_9ZZZZ</name>
<comment type="caution">
    <text evidence="2">The sequence shown here is derived from an EMBL/GenBank/DDBJ whole genome shotgun (WGS) entry which is preliminary data.</text>
</comment>
<dbReference type="InterPro" id="IPR036641">
    <property type="entry name" value="HPT_dom_sf"/>
</dbReference>
<dbReference type="Pfam" id="PF01627">
    <property type="entry name" value="Hpt"/>
    <property type="match status" value="1"/>
</dbReference>
<sequence>MIKEIVSSFLVDNTKRLELLTEAVKAANLEDIKTLSHALKGSAATIAAKPL</sequence>
<feature type="non-terminal residue" evidence="2">
    <location>
        <position position="51"/>
    </location>
</feature>
<dbReference type="InterPro" id="IPR008207">
    <property type="entry name" value="Sig_transdc_His_kin_Hpt_dom"/>
</dbReference>
<feature type="domain" description="HPt" evidence="1">
    <location>
        <begin position="1"/>
        <end position="51"/>
    </location>
</feature>
<evidence type="ECO:0000259" key="1">
    <source>
        <dbReference type="PROSITE" id="PS50894"/>
    </source>
</evidence>
<dbReference type="PROSITE" id="PS50894">
    <property type="entry name" value="HPT"/>
    <property type="match status" value="1"/>
</dbReference>
<proteinExistence type="predicted"/>
<reference evidence="2" key="1">
    <citation type="journal article" date="2014" name="Front. Microbiol.">
        <title>High frequency of phylogenetically diverse reductive dehalogenase-homologous genes in deep subseafloor sedimentary metagenomes.</title>
        <authorList>
            <person name="Kawai M."/>
            <person name="Futagami T."/>
            <person name="Toyoda A."/>
            <person name="Takaki Y."/>
            <person name="Nishi S."/>
            <person name="Hori S."/>
            <person name="Arai W."/>
            <person name="Tsubouchi T."/>
            <person name="Morono Y."/>
            <person name="Uchiyama I."/>
            <person name="Ito T."/>
            <person name="Fujiyama A."/>
            <person name="Inagaki F."/>
            <person name="Takami H."/>
        </authorList>
    </citation>
    <scope>NUCLEOTIDE SEQUENCE</scope>
    <source>
        <strain evidence="2">Expedition CK06-06</strain>
    </source>
</reference>
<evidence type="ECO:0000313" key="2">
    <source>
        <dbReference type="EMBL" id="GAI80927.1"/>
    </source>
</evidence>
<organism evidence="2">
    <name type="scientific">marine sediment metagenome</name>
    <dbReference type="NCBI Taxonomy" id="412755"/>
    <lineage>
        <taxon>unclassified sequences</taxon>
        <taxon>metagenomes</taxon>
        <taxon>ecological metagenomes</taxon>
    </lineage>
</organism>
<accession>X1RJJ9</accession>
<gene>
    <name evidence="2" type="ORF">S12H4_21131</name>
</gene>
<dbReference type="GO" id="GO:0000160">
    <property type="term" value="P:phosphorelay signal transduction system"/>
    <property type="evidence" value="ECO:0007669"/>
    <property type="project" value="InterPro"/>
</dbReference>
<dbReference type="Gene3D" id="1.20.120.160">
    <property type="entry name" value="HPT domain"/>
    <property type="match status" value="1"/>
</dbReference>